<accession>A0A200I115</accession>
<name>A0A200I115_9ENTE</name>
<reference evidence="2 3" key="1">
    <citation type="submission" date="2017-05" db="EMBL/GenBank/DDBJ databases">
        <title>The Genome Sequence of Enterococcus faecium 2D5_DIV0622.</title>
        <authorList>
            <consortium name="The Broad Institute Genomics Platform"/>
            <consortium name="The Broad Institute Genomic Center for Infectious Diseases"/>
            <person name="Earl A."/>
            <person name="Manson A."/>
            <person name="Schwartman J."/>
            <person name="Gilmore M."/>
            <person name="Abouelleil A."/>
            <person name="Cao P."/>
            <person name="Chapman S."/>
            <person name="Cusick C."/>
            <person name="Shea T."/>
            <person name="Young S."/>
            <person name="Neafsey D."/>
            <person name="Nusbaum C."/>
            <person name="Birren B."/>
        </authorList>
    </citation>
    <scope>NUCLEOTIDE SEQUENCE [LARGE SCALE GENOMIC DNA]</scope>
    <source>
        <strain evidence="2 3">2D5_DIV0622</strain>
    </source>
</reference>
<keyword evidence="1" id="KW-1133">Transmembrane helix</keyword>
<evidence type="ECO:0000313" key="3">
    <source>
        <dbReference type="Proteomes" id="UP000196503"/>
    </source>
</evidence>
<keyword evidence="1" id="KW-0812">Transmembrane</keyword>
<evidence type="ECO:0000313" key="2">
    <source>
        <dbReference type="EMBL" id="OUZ18021.1"/>
    </source>
</evidence>
<protein>
    <submittedName>
        <fullName evidence="2">Uncharacterized protein</fullName>
    </submittedName>
</protein>
<feature type="transmembrane region" description="Helical" evidence="1">
    <location>
        <begin position="12"/>
        <end position="30"/>
    </location>
</feature>
<keyword evidence="1" id="KW-0472">Membrane</keyword>
<sequence length="37" mass="4003">MLKFSTKKKAKKAGCVSIGYVICGSVGHYIKEVKSNV</sequence>
<proteinExistence type="predicted"/>
<dbReference type="Proteomes" id="UP000196503">
    <property type="component" value="Unassembled WGS sequence"/>
</dbReference>
<organism evidence="2 3">
    <name type="scientific">Enterococcus cecorum</name>
    <dbReference type="NCBI Taxonomy" id="44008"/>
    <lineage>
        <taxon>Bacteria</taxon>
        <taxon>Bacillati</taxon>
        <taxon>Bacillota</taxon>
        <taxon>Bacilli</taxon>
        <taxon>Lactobacillales</taxon>
        <taxon>Enterococcaceae</taxon>
        <taxon>Enterococcus</taxon>
    </lineage>
</organism>
<dbReference type="AlphaFoldDB" id="A0A200I115"/>
<dbReference type="EMBL" id="NIBL01000002">
    <property type="protein sequence ID" value="OUZ18021.1"/>
    <property type="molecule type" value="Genomic_DNA"/>
</dbReference>
<evidence type="ECO:0000256" key="1">
    <source>
        <dbReference type="SAM" id="Phobius"/>
    </source>
</evidence>
<comment type="caution">
    <text evidence="2">The sequence shown here is derived from an EMBL/GenBank/DDBJ whole genome shotgun (WGS) entry which is preliminary data.</text>
</comment>
<gene>
    <name evidence="2" type="ORF">A5869_001503</name>
</gene>